<dbReference type="SUPFAM" id="SSF47090">
    <property type="entry name" value="PGBD-like"/>
    <property type="match status" value="2"/>
</dbReference>
<feature type="domain" description="Peptidase C14 caspase" evidence="3">
    <location>
        <begin position="26"/>
        <end position="101"/>
    </location>
</feature>
<organism evidence="5 6">
    <name type="scientific">Primorskyibacter flagellatus</name>
    <dbReference type="NCBI Taxonomy" id="1387277"/>
    <lineage>
        <taxon>Bacteria</taxon>
        <taxon>Pseudomonadati</taxon>
        <taxon>Pseudomonadota</taxon>
        <taxon>Alphaproteobacteria</taxon>
        <taxon>Rhodobacterales</taxon>
        <taxon>Roseobacteraceae</taxon>
        <taxon>Primorskyibacter</taxon>
    </lineage>
</organism>
<dbReference type="AlphaFoldDB" id="A0A917EFP6"/>
<dbReference type="InterPro" id="IPR036365">
    <property type="entry name" value="PGBD-like_sf"/>
</dbReference>
<dbReference type="SUPFAM" id="SSF52129">
    <property type="entry name" value="Caspase-like"/>
    <property type="match status" value="1"/>
</dbReference>
<dbReference type="GO" id="GO:0004197">
    <property type="term" value="F:cysteine-type endopeptidase activity"/>
    <property type="evidence" value="ECO:0007669"/>
    <property type="project" value="InterPro"/>
</dbReference>
<evidence type="ECO:0000256" key="1">
    <source>
        <dbReference type="SAM" id="Coils"/>
    </source>
</evidence>
<keyword evidence="2" id="KW-0732">Signal</keyword>
<dbReference type="Gene3D" id="3.40.50.1460">
    <property type="match status" value="1"/>
</dbReference>
<feature type="coiled-coil region" evidence="1">
    <location>
        <begin position="409"/>
        <end position="436"/>
    </location>
</feature>
<evidence type="ECO:0000313" key="5">
    <source>
        <dbReference type="EMBL" id="GGE37329.1"/>
    </source>
</evidence>
<dbReference type="InterPro" id="IPR036366">
    <property type="entry name" value="PGBDSf"/>
</dbReference>
<evidence type="ECO:0000259" key="3">
    <source>
        <dbReference type="Pfam" id="PF00656"/>
    </source>
</evidence>
<gene>
    <name evidence="5" type="ORF">GCM10011360_26390</name>
</gene>
<evidence type="ECO:0000259" key="4">
    <source>
        <dbReference type="Pfam" id="PF01471"/>
    </source>
</evidence>
<evidence type="ECO:0008006" key="7">
    <source>
        <dbReference type="Google" id="ProtNLM"/>
    </source>
</evidence>
<accession>A0A917EFP6</accession>
<dbReference type="Proteomes" id="UP000612855">
    <property type="component" value="Unassembled WGS sequence"/>
</dbReference>
<dbReference type="EMBL" id="BMFJ01000001">
    <property type="protein sequence ID" value="GGE37329.1"/>
    <property type="molecule type" value="Genomic_DNA"/>
</dbReference>
<dbReference type="InterPro" id="IPR002477">
    <property type="entry name" value="Peptidoglycan-bd-like"/>
</dbReference>
<reference evidence="6" key="1">
    <citation type="journal article" date="2019" name="Int. J. Syst. Evol. Microbiol.">
        <title>The Global Catalogue of Microorganisms (GCM) 10K type strain sequencing project: providing services to taxonomists for standard genome sequencing and annotation.</title>
        <authorList>
            <consortium name="The Broad Institute Genomics Platform"/>
            <consortium name="The Broad Institute Genome Sequencing Center for Infectious Disease"/>
            <person name="Wu L."/>
            <person name="Ma J."/>
        </authorList>
    </citation>
    <scope>NUCLEOTIDE SEQUENCE [LARGE SCALE GENOMIC DNA]</scope>
    <source>
        <strain evidence="6">CGMCC 1.12664</strain>
    </source>
</reference>
<evidence type="ECO:0000313" key="6">
    <source>
        <dbReference type="Proteomes" id="UP000612855"/>
    </source>
</evidence>
<dbReference type="InterPro" id="IPR011600">
    <property type="entry name" value="Pept_C14_caspase"/>
</dbReference>
<keyword evidence="6" id="KW-1185">Reference proteome</keyword>
<proteinExistence type="predicted"/>
<sequence>MIRSAIGILAIAVTASAARPVAAEDLALVLVNSDYATLDDLSGDRYAARFESELEGAGFTTFALQDGTAAETSAMVRDFAAAVAADRDNRIVIILSGHLAHTGAETYLLAEDAGNPDGFTVATMGQALSPLFALAGTAQGRAAVLLAPSGDAGDTGIALSPGGGEIAVPQGVARVTGEVRALFSALRDGLLPADATYASAAARAPRGVTYDGFLSSAIGLRTGASPAAPGPSRPDPGEFAYWNAAQDIGSEAALRAYLDRYPDGTFAADARARIAALKDAPLKRAQDAEDDLALTREARREVQRYLTILGFNTRGTDGIFGPATRKALTDWQSARRFGADGYLDAQQLATLRSEGAARAAELEREAEARRAAEEQKDRDYWARTGSTGDKAGLQAYLDRYPDGLFADTAKERLARIAQAEQDRATAEARAAWLRATEADTEEAYIAFLRAHPDSPFEDAARQRITELREPPRDDSAERAAEAEEARVVGNQVTRLLVERRLLQLGMEPGTPDGAFDAETRRAIRRFQSSRGIEVTGYVTQATLVRLLAG</sequence>
<keyword evidence="1" id="KW-0175">Coiled coil</keyword>
<dbReference type="Gene3D" id="1.10.101.10">
    <property type="entry name" value="PGBD-like superfamily/PGBD"/>
    <property type="match status" value="2"/>
</dbReference>
<feature type="chain" id="PRO_5037525126" description="Caspase family p20 domain-containing protein" evidence="2">
    <location>
        <begin position="18"/>
        <end position="549"/>
    </location>
</feature>
<protein>
    <recommendedName>
        <fullName evidence="7">Caspase family p20 domain-containing protein</fullName>
    </recommendedName>
</protein>
<feature type="signal peptide" evidence="2">
    <location>
        <begin position="1"/>
        <end position="17"/>
    </location>
</feature>
<name>A0A917EFP6_9RHOB</name>
<feature type="domain" description="Peptidoglycan binding-like" evidence="4">
    <location>
        <begin position="296"/>
        <end position="351"/>
    </location>
</feature>
<dbReference type="GO" id="GO:0006508">
    <property type="term" value="P:proteolysis"/>
    <property type="evidence" value="ECO:0007669"/>
    <property type="project" value="InterPro"/>
</dbReference>
<dbReference type="RefSeq" id="WP_188478128.1">
    <property type="nucleotide sequence ID" value="NZ_BMFJ01000001.1"/>
</dbReference>
<dbReference type="Pfam" id="PF01471">
    <property type="entry name" value="PG_binding_1"/>
    <property type="match status" value="2"/>
</dbReference>
<dbReference type="Pfam" id="PF00656">
    <property type="entry name" value="Peptidase_C14"/>
    <property type="match status" value="1"/>
</dbReference>
<dbReference type="InterPro" id="IPR029030">
    <property type="entry name" value="Caspase-like_dom_sf"/>
</dbReference>
<evidence type="ECO:0000256" key="2">
    <source>
        <dbReference type="SAM" id="SignalP"/>
    </source>
</evidence>
<comment type="caution">
    <text evidence="5">The sequence shown here is derived from an EMBL/GenBank/DDBJ whole genome shotgun (WGS) entry which is preliminary data.</text>
</comment>
<feature type="domain" description="Peptidoglycan binding-like" evidence="4">
    <location>
        <begin position="496"/>
        <end position="546"/>
    </location>
</feature>